<accession>A0A1Y0B0L7</accession>
<dbReference type="EMBL" id="KY774314">
    <property type="protein sequence ID" value="ART30918.1"/>
    <property type="molecule type" value="Genomic_DNA"/>
</dbReference>
<dbReference type="AlphaFoldDB" id="A0A1Y0B0L7"/>
<sequence>MSSEIRSGNPKSSLLLVVPSLPFFIGGLPSDRPLHANIPHPRRPLCVFNQPIGF</sequence>
<evidence type="ECO:0000313" key="1">
    <source>
        <dbReference type="EMBL" id="ART30918.1"/>
    </source>
</evidence>
<keyword evidence="1" id="KW-0496">Mitochondrion</keyword>
<reference evidence="1" key="1">
    <citation type="submission" date="2017-03" db="EMBL/GenBank/DDBJ databases">
        <title>The mitochondrial genome of the carnivorous plant Utricularia reniformis (Lentibulariaceae): structure, comparative analysis and evolutionary landmarks.</title>
        <authorList>
            <person name="Silva S.R."/>
            <person name="Alvarenga D.O."/>
            <person name="Michael T.P."/>
            <person name="Miranda V.F.O."/>
            <person name="Varani A.M."/>
        </authorList>
    </citation>
    <scope>NUCLEOTIDE SEQUENCE</scope>
</reference>
<gene>
    <name evidence="1" type="ORF">AEK19_MT0667</name>
</gene>
<geneLocation type="mitochondrion" evidence="1"/>
<proteinExistence type="predicted"/>
<protein>
    <submittedName>
        <fullName evidence="1">Uncharacterized protein</fullName>
    </submittedName>
</protein>
<organism evidence="1">
    <name type="scientific">Utricularia reniformis</name>
    <dbReference type="NCBI Taxonomy" id="192314"/>
    <lineage>
        <taxon>Eukaryota</taxon>
        <taxon>Viridiplantae</taxon>
        <taxon>Streptophyta</taxon>
        <taxon>Embryophyta</taxon>
        <taxon>Tracheophyta</taxon>
        <taxon>Spermatophyta</taxon>
        <taxon>Magnoliopsida</taxon>
        <taxon>eudicotyledons</taxon>
        <taxon>Gunneridae</taxon>
        <taxon>Pentapetalae</taxon>
        <taxon>asterids</taxon>
        <taxon>lamiids</taxon>
        <taxon>Lamiales</taxon>
        <taxon>Lentibulariaceae</taxon>
        <taxon>Utricularia</taxon>
    </lineage>
</organism>
<name>A0A1Y0B0L7_9LAMI</name>